<dbReference type="Proteomes" id="UP000011668">
    <property type="component" value="Unassembled WGS sequence"/>
</dbReference>
<reference evidence="6 7" key="1">
    <citation type="journal article" date="2013" name="Nat. Commun.">
        <title>The evolution and pathogenic mechanisms of the rice sheath blight pathogen.</title>
        <authorList>
            <person name="Zheng A."/>
            <person name="Lin R."/>
            <person name="Xu L."/>
            <person name="Qin P."/>
            <person name="Tang C."/>
            <person name="Ai P."/>
            <person name="Zhang D."/>
            <person name="Liu Y."/>
            <person name="Sun Z."/>
            <person name="Feng H."/>
            <person name="Wang Y."/>
            <person name="Chen Y."/>
            <person name="Liang X."/>
            <person name="Fu R."/>
            <person name="Li Q."/>
            <person name="Zhang J."/>
            <person name="Yu X."/>
            <person name="Xie Z."/>
            <person name="Ding L."/>
            <person name="Guan P."/>
            <person name="Tang J."/>
            <person name="Liang Y."/>
            <person name="Wang S."/>
            <person name="Deng Q."/>
            <person name="Li S."/>
            <person name="Zhu J."/>
            <person name="Wang L."/>
            <person name="Liu H."/>
            <person name="Li P."/>
        </authorList>
    </citation>
    <scope>NUCLEOTIDE SEQUENCE [LARGE SCALE GENOMIC DNA]</scope>
    <source>
        <strain evidence="7">AG-1 IA</strain>
    </source>
</reference>
<dbReference type="SUPFAM" id="SSF51197">
    <property type="entry name" value="Clavaminate synthase-like"/>
    <property type="match status" value="1"/>
</dbReference>
<evidence type="ECO:0000256" key="3">
    <source>
        <dbReference type="ARBA" id="ARBA00022723"/>
    </source>
</evidence>
<keyword evidence="6" id="KW-0560">Oxidoreductase</keyword>
<dbReference type="Gene3D" id="2.60.120.620">
    <property type="entry name" value="q2cbj1_9rhob like domain"/>
    <property type="match status" value="1"/>
</dbReference>
<dbReference type="AlphaFoldDB" id="L8X7L4"/>
<evidence type="ECO:0000256" key="1">
    <source>
        <dbReference type="ARBA" id="ARBA00001962"/>
    </source>
</evidence>
<organism evidence="6 7">
    <name type="scientific">Thanatephorus cucumeris (strain AG1-IA)</name>
    <name type="common">Rice sheath blight fungus</name>
    <name type="synonym">Rhizoctonia solani</name>
    <dbReference type="NCBI Taxonomy" id="983506"/>
    <lineage>
        <taxon>Eukaryota</taxon>
        <taxon>Fungi</taxon>
        <taxon>Dikarya</taxon>
        <taxon>Basidiomycota</taxon>
        <taxon>Agaricomycotina</taxon>
        <taxon>Agaricomycetes</taxon>
        <taxon>Cantharellales</taxon>
        <taxon>Ceratobasidiaceae</taxon>
        <taxon>Rhizoctonia</taxon>
        <taxon>Rhizoctonia solani AG-1</taxon>
    </lineage>
</organism>
<evidence type="ECO:0000256" key="5">
    <source>
        <dbReference type="SAM" id="MobiDB-lite"/>
    </source>
</evidence>
<dbReference type="STRING" id="983506.L8X7L4"/>
<comment type="caution">
    <text evidence="6">The sequence shown here is derived from an EMBL/GenBank/DDBJ whole genome shotgun (WGS) entry which is preliminary data.</text>
</comment>
<dbReference type="PANTHER" id="PTHR20883">
    <property type="entry name" value="PHYTANOYL-COA DIOXYGENASE DOMAIN CONTAINING 1"/>
    <property type="match status" value="1"/>
</dbReference>
<keyword evidence="7" id="KW-1185">Reference proteome</keyword>
<dbReference type="HOGENOM" id="CLU_048953_0_1_1"/>
<evidence type="ECO:0000313" key="7">
    <source>
        <dbReference type="Proteomes" id="UP000011668"/>
    </source>
</evidence>
<comment type="cofactor">
    <cofactor evidence="1">
        <name>Fe cation</name>
        <dbReference type="ChEBI" id="CHEBI:24875"/>
    </cofactor>
</comment>
<dbReference type="GO" id="GO:0051213">
    <property type="term" value="F:dioxygenase activity"/>
    <property type="evidence" value="ECO:0007669"/>
    <property type="project" value="UniProtKB-KW"/>
</dbReference>
<dbReference type="EMBL" id="AFRT01000194">
    <property type="protein sequence ID" value="ELU45087.1"/>
    <property type="molecule type" value="Genomic_DNA"/>
</dbReference>
<dbReference type="PANTHER" id="PTHR20883:SF15">
    <property type="entry name" value="PHYTANOYL-COA DIOXYGENASE DOMAIN-CONTAINING PROTEIN 1"/>
    <property type="match status" value="1"/>
</dbReference>
<dbReference type="GO" id="GO:0046872">
    <property type="term" value="F:metal ion binding"/>
    <property type="evidence" value="ECO:0007669"/>
    <property type="project" value="UniProtKB-KW"/>
</dbReference>
<protein>
    <submittedName>
        <fullName evidence="6">Phytanoyl-CoA dioxygenase</fullName>
    </submittedName>
</protein>
<feature type="compositionally biased region" description="Polar residues" evidence="5">
    <location>
        <begin position="198"/>
        <end position="222"/>
    </location>
</feature>
<proteinExistence type="inferred from homology"/>
<dbReference type="InterPro" id="IPR008775">
    <property type="entry name" value="Phytyl_CoA_dOase-like"/>
</dbReference>
<dbReference type="OrthoDB" id="445007at2759"/>
<dbReference type="OMA" id="KYSEDNW"/>
<feature type="region of interest" description="Disordered" evidence="5">
    <location>
        <begin position="198"/>
        <end position="223"/>
    </location>
</feature>
<keyword evidence="6" id="KW-0223">Dioxygenase</keyword>
<evidence type="ECO:0000256" key="2">
    <source>
        <dbReference type="ARBA" id="ARBA00005830"/>
    </source>
</evidence>
<evidence type="ECO:0000313" key="6">
    <source>
        <dbReference type="EMBL" id="ELU45087.1"/>
    </source>
</evidence>
<gene>
    <name evidence="6" type="ORF">AG1IA_00888</name>
</gene>
<dbReference type="Pfam" id="PF05721">
    <property type="entry name" value="PhyH"/>
    <property type="match status" value="1"/>
</dbReference>
<evidence type="ECO:0000256" key="4">
    <source>
        <dbReference type="ARBA" id="ARBA00023004"/>
    </source>
</evidence>
<accession>L8X7L4</accession>
<name>L8X7L4_THACA</name>
<keyword evidence="4" id="KW-0408">Iron</keyword>
<keyword evidence="3" id="KW-0479">Metal-binding</keyword>
<sequence>MSENSSSVLTPEQVAKVCPFYKDGYLILPGFIPKDETAALLSRAKQLIAEFSLEGHPMTRFTTGEEDDPTQSKKHVGDEYFLASGDKIRFFLEDDAFDAQGNLVKPKEKSVNKIGHGEQLARDLAFHQDPEEIGGKVPEHNDSTFLYTDPPSALGFWFALEPCTEFNGALSFLAGSHRSTPINKRFVRLPEGGTGFTNIETPITPLDLQNQPSERSTNTSTAEGDYVLETCDAGTLVLIHGSVLHKSERNTSQNTRFAYTFHMIESAPKARYDERNWLQPTETMPFSKLYGTQASHACSGLFDFRSLKKELAVIRVFAWKDVRSFDLIYTICTMAALCDVLSTASSSAVPYH</sequence>
<comment type="similarity">
    <text evidence="2">Belongs to the PhyH family.</text>
</comment>